<dbReference type="AlphaFoldDB" id="D1Z202"/>
<dbReference type="Proteomes" id="UP000001882">
    <property type="component" value="Chromosome"/>
</dbReference>
<dbReference type="KEGG" id="mpd:MCP_2652"/>
<sequence>MIALLNPLYGQAIFFASRHRSLSGDGVVRAERLLMLMVLLMFVLPLGIMPASGWYWPIMGYVPPESGCPNLCGGPALPPPYDAMLPGTLQWGYPPVDRARLVYPGCAYGADAFRNHLSFGSSLPFGNKVSGFGPAPGAKNATTVKGAPANNATMNATSAGGLLGWLSSRP</sequence>
<reference evidence="2 3" key="1">
    <citation type="journal article" date="2007" name="Appl. Environ. Microbiol.">
        <title>Isolation of key methanogens for global methane emission from rice paddy fields: a novel isolate affiliated with the clone cluster rice cluster I.</title>
        <authorList>
            <person name="Sakai S."/>
            <person name="Imachi H."/>
            <person name="Sekiguchi Y."/>
            <person name="Ohashi A."/>
            <person name="Harada H."/>
            <person name="Kamagata Y."/>
        </authorList>
    </citation>
    <scope>NUCLEOTIDE SEQUENCE [LARGE SCALE GENOMIC DNA]</scope>
    <source>
        <strain evidence="3">DSM 17711 / JCM 13418 / NBRC 101707 / SANAE</strain>
    </source>
</reference>
<name>D1Z202_METPS</name>
<gene>
    <name evidence="2" type="ordered locus">MCP_2652</name>
</gene>
<evidence type="ECO:0000313" key="3">
    <source>
        <dbReference type="Proteomes" id="UP000001882"/>
    </source>
</evidence>
<feature type="transmembrane region" description="Helical" evidence="1">
    <location>
        <begin position="33"/>
        <end position="56"/>
    </location>
</feature>
<keyword evidence="3" id="KW-1185">Reference proteome</keyword>
<dbReference type="InParanoid" id="D1Z202"/>
<reference evidence="3" key="3">
    <citation type="journal article" date="2011" name="PLoS ONE">
        <title>Genome sequence of a mesophilic hydrogenotrophic methanogen Methanocella paludicola, the first cultivated representative of the order Methanocellales.</title>
        <authorList>
            <person name="Sakai S."/>
            <person name="Takaki Y."/>
            <person name="Shimamura S."/>
            <person name="Sekine M."/>
            <person name="Tajima T."/>
            <person name="Kosugi H."/>
            <person name="Ichikawa N."/>
            <person name="Tasumi E."/>
            <person name="Hiraki A.T."/>
            <person name="Shimizu A."/>
            <person name="Kato Y."/>
            <person name="Nishiko R."/>
            <person name="Mori K."/>
            <person name="Fujita N."/>
            <person name="Imachi H."/>
            <person name="Takai K."/>
        </authorList>
    </citation>
    <scope>NUCLEOTIDE SEQUENCE [LARGE SCALE GENOMIC DNA]</scope>
    <source>
        <strain evidence="3">DSM 17711 / JCM 13418 / NBRC 101707 / SANAE</strain>
    </source>
</reference>
<keyword evidence="1" id="KW-0812">Transmembrane</keyword>
<dbReference type="STRING" id="304371.MCP_2652"/>
<protein>
    <submittedName>
        <fullName evidence="2">Uncharacterized protein</fullName>
    </submittedName>
</protein>
<keyword evidence="1" id="KW-1133">Transmembrane helix</keyword>
<keyword evidence="1" id="KW-0472">Membrane</keyword>
<evidence type="ECO:0000313" key="2">
    <source>
        <dbReference type="EMBL" id="BAI62724.1"/>
    </source>
</evidence>
<accession>D1Z202</accession>
<proteinExistence type="predicted"/>
<reference evidence="2 3" key="2">
    <citation type="journal article" date="2008" name="Int. J. Syst. Evol. Microbiol.">
        <title>Methanocella paludicola gen. nov., sp. nov., a methane-producing archaeon, the first isolate of the lineage 'Rice Cluster I', and proposal of the new archaeal order Methanocellales ord. nov.</title>
        <authorList>
            <person name="Sakai S."/>
            <person name="Imachi H."/>
            <person name="Hanada S."/>
            <person name="Ohashi A."/>
            <person name="Harada H."/>
            <person name="Kamagata Y."/>
        </authorList>
    </citation>
    <scope>NUCLEOTIDE SEQUENCE [LARGE SCALE GENOMIC DNA]</scope>
    <source>
        <strain evidence="3">DSM 17711 / JCM 13418 / NBRC 101707 / SANAE</strain>
    </source>
</reference>
<organism evidence="2 3">
    <name type="scientific">Methanocella paludicola (strain DSM 17711 / JCM 13418 / NBRC 101707 / SANAE)</name>
    <dbReference type="NCBI Taxonomy" id="304371"/>
    <lineage>
        <taxon>Archaea</taxon>
        <taxon>Methanobacteriati</taxon>
        <taxon>Methanobacteriota</taxon>
        <taxon>Stenosarchaea group</taxon>
        <taxon>Methanomicrobia</taxon>
        <taxon>Methanocellales</taxon>
        <taxon>Methanocellaceae</taxon>
        <taxon>Methanocella</taxon>
    </lineage>
</organism>
<evidence type="ECO:0000256" key="1">
    <source>
        <dbReference type="SAM" id="Phobius"/>
    </source>
</evidence>
<dbReference type="EMBL" id="AP011532">
    <property type="protein sequence ID" value="BAI62724.1"/>
    <property type="molecule type" value="Genomic_DNA"/>
</dbReference>